<organism evidence="1">
    <name type="scientific">Puccinia triticina (isolate 1-1 / race 1 (BBBD))</name>
    <name type="common">Brown leaf rust fungus</name>
    <dbReference type="NCBI Taxonomy" id="630390"/>
    <lineage>
        <taxon>Eukaryota</taxon>
        <taxon>Fungi</taxon>
        <taxon>Dikarya</taxon>
        <taxon>Basidiomycota</taxon>
        <taxon>Pucciniomycotina</taxon>
        <taxon>Pucciniomycetes</taxon>
        <taxon>Pucciniales</taxon>
        <taxon>Pucciniaceae</taxon>
        <taxon>Puccinia</taxon>
    </lineage>
</organism>
<accession>A0A180G094</accession>
<dbReference type="InterPro" id="IPR012337">
    <property type="entry name" value="RNaseH-like_sf"/>
</dbReference>
<dbReference type="InterPro" id="IPR052717">
    <property type="entry name" value="Vacuolar_transposase_reg"/>
</dbReference>
<dbReference type="PANTHER" id="PTHR46169:SF15">
    <property type="entry name" value="INNER CENTROMERE PROTEIN A-LIKE ISOFORM X1-RELATED"/>
    <property type="match status" value="1"/>
</dbReference>
<evidence type="ECO:0000313" key="2">
    <source>
        <dbReference type="EnsemblFungi" id="PTTG_11282-t43_1-p1"/>
    </source>
</evidence>
<dbReference type="AlphaFoldDB" id="A0A180G094"/>
<reference evidence="2" key="4">
    <citation type="submission" date="2025-05" db="UniProtKB">
        <authorList>
            <consortium name="EnsemblFungi"/>
        </authorList>
    </citation>
    <scope>IDENTIFICATION</scope>
    <source>
        <strain evidence="2">isolate 1-1 / race 1 (BBBD)</strain>
    </source>
</reference>
<dbReference type="GO" id="GO:0005634">
    <property type="term" value="C:nucleus"/>
    <property type="evidence" value="ECO:0007669"/>
    <property type="project" value="TreeGrafter"/>
</dbReference>
<dbReference type="OrthoDB" id="3359487at2759"/>
<dbReference type="EMBL" id="ADAS02002373">
    <property type="protein sequence ID" value="OAV85862.1"/>
    <property type="molecule type" value="Genomic_DNA"/>
</dbReference>
<dbReference type="PANTHER" id="PTHR46169">
    <property type="entry name" value="DNA REPLICATION-RELATED ELEMENT FACTOR, ISOFORM A"/>
    <property type="match status" value="1"/>
</dbReference>
<protein>
    <recommendedName>
        <fullName evidence="4">hAT-like transposase RNase-H fold domain-containing protein</fullName>
    </recommendedName>
</protein>
<gene>
    <name evidence="1" type="ORF">PTTG_11282</name>
</gene>
<evidence type="ECO:0000313" key="1">
    <source>
        <dbReference type="EMBL" id="OAV85862.1"/>
    </source>
</evidence>
<dbReference type="VEuPathDB" id="FungiDB:PTTG_11282"/>
<keyword evidence="3" id="KW-1185">Reference proteome</keyword>
<dbReference type="EnsemblFungi" id="PTTG_11282-t43_1">
    <property type="protein sequence ID" value="PTTG_11282-t43_1-p1"/>
    <property type="gene ID" value="PTTG_11282"/>
</dbReference>
<reference evidence="2 3" key="3">
    <citation type="journal article" date="2017" name="G3 (Bethesda)">
        <title>Comparative analysis highlights variable genome content of wheat rusts and divergence of the mating loci.</title>
        <authorList>
            <person name="Cuomo C.A."/>
            <person name="Bakkeren G."/>
            <person name="Khalil H.B."/>
            <person name="Panwar V."/>
            <person name="Joly D."/>
            <person name="Linning R."/>
            <person name="Sakthikumar S."/>
            <person name="Song X."/>
            <person name="Adiconis X."/>
            <person name="Fan L."/>
            <person name="Goldberg J.M."/>
            <person name="Levin J.Z."/>
            <person name="Young S."/>
            <person name="Zeng Q."/>
            <person name="Anikster Y."/>
            <person name="Bruce M."/>
            <person name="Wang M."/>
            <person name="Yin C."/>
            <person name="McCallum B."/>
            <person name="Szabo L.J."/>
            <person name="Hulbert S."/>
            <person name="Chen X."/>
            <person name="Fellers J.P."/>
        </authorList>
    </citation>
    <scope>NUCLEOTIDE SEQUENCE</scope>
    <source>
        <strain evidence="2">isolate 1-1 / race 1 (BBBD)</strain>
        <strain evidence="3">Isolate 1-1 / race 1 (BBBD)</strain>
    </source>
</reference>
<dbReference type="SUPFAM" id="SSF53098">
    <property type="entry name" value="Ribonuclease H-like"/>
    <property type="match status" value="1"/>
</dbReference>
<proteinExistence type="predicted"/>
<name>A0A180G094_PUCT1</name>
<dbReference type="Proteomes" id="UP000005240">
    <property type="component" value="Unassembled WGS sequence"/>
</dbReference>
<reference evidence="1" key="1">
    <citation type="submission" date="2009-11" db="EMBL/GenBank/DDBJ databases">
        <authorList>
            <consortium name="The Broad Institute Genome Sequencing Platform"/>
            <person name="Ward D."/>
            <person name="Feldgarden M."/>
            <person name="Earl A."/>
            <person name="Young S.K."/>
            <person name="Zeng Q."/>
            <person name="Koehrsen M."/>
            <person name="Alvarado L."/>
            <person name="Berlin A."/>
            <person name="Bochicchio J."/>
            <person name="Borenstein D."/>
            <person name="Chapman S.B."/>
            <person name="Chen Z."/>
            <person name="Engels R."/>
            <person name="Freedman E."/>
            <person name="Gellesch M."/>
            <person name="Goldberg J."/>
            <person name="Griggs A."/>
            <person name="Gujja S."/>
            <person name="Heilman E."/>
            <person name="Heiman D."/>
            <person name="Hepburn T."/>
            <person name="Howarth C."/>
            <person name="Jen D."/>
            <person name="Larson L."/>
            <person name="Lewis B."/>
            <person name="Mehta T."/>
            <person name="Park D."/>
            <person name="Pearson M."/>
            <person name="Roberts A."/>
            <person name="Saif S."/>
            <person name="Shea T."/>
            <person name="Shenoy N."/>
            <person name="Sisk P."/>
            <person name="Stolte C."/>
            <person name="Sykes S."/>
            <person name="Thomson T."/>
            <person name="Walk T."/>
            <person name="White J."/>
            <person name="Yandava C."/>
            <person name="Izard J."/>
            <person name="Baranova O.V."/>
            <person name="Blanton J.M."/>
            <person name="Tanner A.C."/>
            <person name="Dewhirst F.E."/>
            <person name="Haas B."/>
            <person name="Nusbaum C."/>
            <person name="Birren B."/>
        </authorList>
    </citation>
    <scope>NUCLEOTIDE SEQUENCE [LARGE SCALE GENOMIC DNA]</scope>
    <source>
        <strain evidence="1">1-1 BBBD Race 1</strain>
    </source>
</reference>
<sequence length="157" mass="17978">YEWQRDKKYGIARASQISNTDIKLANDLVAVLQLFFDITLQLSTGGLARLSHVVVFIDQITEHLSTIILQKKFTPALRNTCRAGVKLTNKYYTLTDCSPLYQIAMILHPLFKDQYFKVAGWSQEWIDEAIRLTRELWVSKYKPQEEVSASPAVTIAP</sequence>
<feature type="non-terminal residue" evidence="1">
    <location>
        <position position="1"/>
    </location>
</feature>
<dbReference type="GO" id="GO:0006357">
    <property type="term" value="P:regulation of transcription by RNA polymerase II"/>
    <property type="evidence" value="ECO:0007669"/>
    <property type="project" value="TreeGrafter"/>
</dbReference>
<feature type="non-terminal residue" evidence="1">
    <location>
        <position position="157"/>
    </location>
</feature>
<reference evidence="1" key="2">
    <citation type="submission" date="2016-05" db="EMBL/GenBank/DDBJ databases">
        <title>Comparative analysis highlights variable genome content of wheat rusts and divergence of the mating loci.</title>
        <authorList>
            <person name="Cuomo C.A."/>
            <person name="Bakkeren G."/>
            <person name="Szabo L."/>
            <person name="Khalil H."/>
            <person name="Joly D."/>
            <person name="Goldberg J."/>
            <person name="Young S."/>
            <person name="Zeng Q."/>
            <person name="Fellers J."/>
        </authorList>
    </citation>
    <scope>NUCLEOTIDE SEQUENCE [LARGE SCALE GENOMIC DNA]</scope>
    <source>
        <strain evidence="1">1-1 BBBD Race 1</strain>
    </source>
</reference>
<evidence type="ECO:0008006" key="4">
    <source>
        <dbReference type="Google" id="ProtNLM"/>
    </source>
</evidence>
<evidence type="ECO:0000313" key="3">
    <source>
        <dbReference type="Proteomes" id="UP000005240"/>
    </source>
</evidence>